<keyword evidence="2" id="KW-1185">Reference proteome</keyword>
<gene>
    <name evidence="1" type="ORF">L6452_11587</name>
</gene>
<dbReference type="Proteomes" id="UP001055879">
    <property type="component" value="Linkage Group LG03"/>
</dbReference>
<accession>A0ACB9DPA8</accession>
<sequence>MTYIGDSDSYTTEDTGKPAGDITYVLGLSFAILVLLISLSYASYLCSRHRRARSPPPDDGRQLMAISRGVDDAVLMTFPAFVYSEVMTPQKVDGNIAGGDANGSGCSICLGDYKPADVIRLLPECGHLFHRKCIDTWLKVHPTCPVCRNSPLLSRLAAGMVPLPIQRS</sequence>
<protein>
    <submittedName>
        <fullName evidence="1">Uncharacterized protein</fullName>
    </submittedName>
</protein>
<reference evidence="2" key="1">
    <citation type="journal article" date="2022" name="Mol. Ecol. Resour.">
        <title>The genomes of chicory, endive, great burdock and yacon provide insights into Asteraceae palaeo-polyploidization history and plant inulin production.</title>
        <authorList>
            <person name="Fan W."/>
            <person name="Wang S."/>
            <person name="Wang H."/>
            <person name="Wang A."/>
            <person name="Jiang F."/>
            <person name="Liu H."/>
            <person name="Zhao H."/>
            <person name="Xu D."/>
            <person name="Zhang Y."/>
        </authorList>
    </citation>
    <scope>NUCLEOTIDE SEQUENCE [LARGE SCALE GENOMIC DNA]</scope>
    <source>
        <strain evidence="2">cv. Niubang</strain>
    </source>
</reference>
<evidence type="ECO:0000313" key="2">
    <source>
        <dbReference type="Proteomes" id="UP001055879"/>
    </source>
</evidence>
<evidence type="ECO:0000313" key="1">
    <source>
        <dbReference type="EMBL" id="KAI3748489.1"/>
    </source>
</evidence>
<name>A0ACB9DPA8_ARCLA</name>
<comment type="caution">
    <text evidence="1">The sequence shown here is derived from an EMBL/GenBank/DDBJ whole genome shotgun (WGS) entry which is preliminary data.</text>
</comment>
<reference evidence="1 2" key="2">
    <citation type="journal article" date="2022" name="Mol. Ecol. Resour.">
        <title>The genomes of chicory, endive, great burdock and yacon provide insights into Asteraceae paleo-polyploidization history and plant inulin production.</title>
        <authorList>
            <person name="Fan W."/>
            <person name="Wang S."/>
            <person name="Wang H."/>
            <person name="Wang A."/>
            <person name="Jiang F."/>
            <person name="Liu H."/>
            <person name="Zhao H."/>
            <person name="Xu D."/>
            <person name="Zhang Y."/>
        </authorList>
    </citation>
    <scope>NUCLEOTIDE SEQUENCE [LARGE SCALE GENOMIC DNA]</scope>
    <source>
        <strain evidence="2">cv. Niubang</strain>
    </source>
</reference>
<proteinExistence type="predicted"/>
<dbReference type="EMBL" id="CM042049">
    <property type="protein sequence ID" value="KAI3748489.1"/>
    <property type="molecule type" value="Genomic_DNA"/>
</dbReference>
<organism evidence="1 2">
    <name type="scientific">Arctium lappa</name>
    <name type="common">Greater burdock</name>
    <name type="synonym">Lappa major</name>
    <dbReference type="NCBI Taxonomy" id="4217"/>
    <lineage>
        <taxon>Eukaryota</taxon>
        <taxon>Viridiplantae</taxon>
        <taxon>Streptophyta</taxon>
        <taxon>Embryophyta</taxon>
        <taxon>Tracheophyta</taxon>
        <taxon>Spermatophyta</taxon>
        <taxon>Magnoliopsida</taxon>
        <taxon>eudicotyledons</taxon>
        <taxon>Gunneridae</taxon>
        <taxon>Pentapetalae</taxon>
        <taxon>asterids</taxon>
        <taxon>campanulids</taxon>
        <taxon>Asterales</taxon>
        <taxon>Asteraceae</taxon>
        <taxon>Carduoideae</taxon>
        <taxon>Cardueae</taxon>
        <taxon>Arctiinae</taxon>
        <taxon>Arctium</taxon>
    </lineage>
</organism>